<evidence type="ECO:0000313" key="2">
    <source>
        <dbReference type="Proteomes" id="UP001055804"/>
    </source>
</evidence>
<name>A0A9J6PFT4_9PROT</name>
<comment type="caution">
    <text evidence="1">The sequence shown here is derived from an EMBL/GenBank/DDBJ whole genome shotgun (WGS) entry which is preliminary data.</text>
</comment>
<gene>
    <name evidence="1" type="ORF">NJQ99_13005</name>
</gene>
<accession>A0A9J6PFT4</accession>
<protein>
    <submittedName>
        <fullName evidence="1">Uncharacterized protein</fullName>
    </submittedName>
</protein>
<organism evidence="1 2">
    <name type="scientific">Futiania mangrovi</name>
    <dbReference type="NCBI Taxonomy" id="2959716"/>
    <lineage>
        <taxon>Bacteria</taxon>
        <taxon>Pseudomonadati</taxon>
        <taxon>Pseudomonadota</taxon>
        <taxon>Alphaproteobacteria</taxon>
        <taxon>Futianiales</taxon>
        <taxon>Futianiaceae</taxon>
        <taxon>Futiania</taxon>
    </lineage>
</organism>
<sequence>MPPLETLGPPDELASLGFEAGVQVETLRALETALGAEAAAVEAAGALDDRRDPSPAGGEACSAAAVPFGHVLSGLQLRPLEIARYRCPAVWVRLGYFAVGAHRAPNLAVPPRHLSMLVSGGDMTYPMPDRESVRTDGALILTNQRIVFQGKGAMVEIALIDTLARVFYPDALEIRHWDGEECLILTDVFALSPGDTELLDALFIAQG</sequence>
<evidence type="ECO:0000313" key="1">
    <source>
        <dbReference type="EMBL" id="MCP1337334.1"/>
    </source>
</evidence>
<keyword evidence="2" id="KW-1185">Reference proteome</keyword>
<proteinExistence type="predicted"/>
<dbReference type="AlphaFoldDB" id="A0A9J6PFT4"/>
<reference evidence="1" key="1">
    <citation type="submission" date="2022-06" db="EMBL/GenBank/DDBJ databases">
        <title>Isolation and Genomics of Futiania mangrovii gen. nov., sp. nov., a Rare and Metabolically-versatile member in the Class Alphaproteobacteria.</title>
        <authorList>
            <person name="Liu L."/>
            <person name="Huang W.-C."/>
            <person name="Pan J."/>
            <person name="Li J."/>
            <person name="Huang Y."/>
            <person name="Du H."/>
            <person name="Liu Y."/>
            <person name="Li M."/>
        </authorList>
    </citation>
    <scope>NUCLEOTIDE SEQUENCE</scope>
    <source>
        <strain evidence="1">FT118</strain>
    </source>
</reference>
<dbReference type="EMBL" id="JAMZFT010000003">
    <property type="protein sequence ID" value="MCP1337334.1"/>
    <property type="molecule type" value="Genomic_DNA"/>
</dbReference>
<dbReference type="Proteomes" id="UP001055804">
    <property type="component" value="Unassembled WGS sequence"/>
</dbReference>
<dbReference type="RefSeq" id="WP_269333302.1">
    <property type="nucleotide sequence ID" value="NZ_JAMZFT010000003.1"/>
</dbReference>